<evidence type="ECO:0000313" key="2">
    <source>
        <dbReference type="EMBL" id="KAI5311543.1"/>
    </source>
</evidence>
<evidence type="ECO:0000313" key="3">
    <source>
        <dbReference type="Proteomes" id="UP001054821"/>
    </source>
</evidence>
<accession>A0AAD4YK82</accession>
<feature type="region of interest" description="Disordered" evidence="1">
    <location>
        <begin position="140"/>
        <end position="159"/>
    </location>
</feature>
<proteinExistence type="predicted"/>
<reference evidence="2 3" key="1">
    <citation type="journal article" date="2022" name="G3 (Bethesda)">
        <title>Whole-genome sequence and methylome profiling of the almond [Prunus dulcis (Mill.) D.A. Webb] cultivar 'Nonpareil'.</title>
        <authorList>
            <person name="D'Amico-Willman K.M."/>
            <person name="Ouma W.Z."/>
            <person name="Meulia T."/>
            <person name="Sideli G.M."/>
            <person name="Gradziel T.M."/>
            <person name="Fresnedo-Ramirez J."/>
        </authorList>
    </citation>
    <scope>NUCLEOTIDE SEQUENCE [LARGE SCALE GENOMIC DNA]</scope>
    <source>
        <strain evidence="2">Clone GOH B32 T37-40</strain>
    </source>
</reference>
<feature type="compositionally biased region" description="Basic and acidic residues" evidence="1">
    <location>
        <begin position="40"/>
        <end position="49"/>
    </location>
</feature>
<name>A0AAD4YK82_PRUDU</name>
<feature type="region of interest" description="Disordered" evidence="1">
    <location>
        <begin position="35"/>
        <end position="68"/>
    </location>
</feature>
<comment type="caution">
    <text evidence="2">The sequence shown here is derived from an EMBL/GenBank/DDBJ whole genome shotgun (WGS) entry which is preliminary data.</text>
</comment>
<dbReference type="EMBL" id="JAJFAZ020000010">
    <property type="protein sequence ID" value="KAI5311543.1"/>
    <property type="molecule type" value="Genomic_DNA"/>
</dbReference>
<protein>
    <submittedName>
        <fullName evidence="2">Uncharacterized protein</fullName>
    </submittedName>
</protein>
<sequence length="220" mass="24824">MLIITAGPYALSSQLLPRSGTNWRVGMRRGVSLVTGVKNDPTRPQEDRQSGGAMVPDVKEREGSKPAISPKAPELEVYFYLNTYSLPYHHFRAKPPFLIEGKHLLEGNPRGIPIDFRWITIHISRSRSFSQSIARVPGMRTQVPESNKTSEDERKNAPRGTRFMSAYSCRLDVGHEIHHYTEQIPGIHISVKRNYARFSRESPSARYGIQGLNPGRNLSS</sequence>
<gene>
    <name evidence="2" type="ORF">L3X38_000269</name>
</gene>
<dbReference type="Proteomes" id="UP001054821">
    <property type="component" value="Mitochondrion MT"/>
</dbReference>
<organism evidence="2 3">
    <name type="scientific">Prunus dulcis</name>
    <name type="common">Almond</name>
    <name type="synonym">Amygdalus dulcis</name>
    <dbReference type="NCBI Taxonomy" id="3755"/>
    <lineage>
        <taxon>Eukaryota</taxon>
        <taxon>Viridiplantae</taxon>
        <taxon>Streptophyta</taxon>
        <taxon>Embryophyta</taxon>
        <taxon>Tracheophyta</taxon>
        <taxon>Spermatophyta</taxon>
        <taxon>Magnoliopsida</taxon>
        <taxon>eudicotyledons</taxon>
        <taxon>Gunneridae</taxon>
        <taxon>Pentapetalae</taxon>
        <taxon>rosids</taxon>
        <taxon>fabids</taxon>
        <taxon>Rosales</taxon>
        <taxon>Rosaceae</taxon>
        <taxon>Amygdaloideae</taxon>
        <taxon>Amygdaleae</taxon>
        <taxon>Prunus</taxon>
    </lineage>
</organism>
<dbReference type="AlphaFoldDB" id="A0AAD4YK82"/>
<evidence type="ECO:0000256" key="1">
    <source>
        <dbReference type="SAM" id="MobiDB-lite"/>
    </source>
</evidence>
<geneLocation type="mitochondrion" evidence="2"/>
<keyword evidence="3" id="KW-1185">Reference proteome</keyword>
<keyword evidence="2" id="KW-0496">Mitochondrion</keyword>